<dbReference type="GO" id="GO:0016020">
    <property type="term" value="C:membrane"/>
    <property type="evidence" value="ECO:0007669"/>
    <property type="project" value="UniProtKB-SubCell"/>
</dbReference>
<accession>A0A8J8SX76</accession>
<organism evidence="5 6">
    <name type="scientific">Halteria grandinella</name>
    <dbReference type="NCBI Taxonomy" id="5974"/>
    <lineage>
        <taxon>Eukaryota</taxon>
        <taxon>Sar</taxon>
        <taxon>Alveolata</taxon>
        <taxon>Ciliophora</taxon>
        <taxon>Intramacronucleata</taxon>
        <taxon>Spirotrichea</taxon>
        <taxon>Stichotrichia</taxon>
        <taxon>Sporadotrichida</taxon>
        <taxon>Halteriidae</taxon>
        <taxon>Halteria</taxon>
    </lineage>
</organism>
<feature type="domain" description="PPM-type phosphatase" evidence="4">
    <location>
        <begin position="177"/>
        <end position="512"/>
    </location>
</feature>
<feature type="region of interest" description="Disordered" evidence="3">
    <location>
        <begin position="1"/>
        <end position="45"/>
    </location>
</feature>
<reference evidence="5" key="1">
    <citation type="submission" date="2019-06" db="EMBL/GenBank/DDBJ databases">
        <authorList>
            <person name="Zheng W."/>
        </authorList>
    </citation>
    <scope>NUCLEOTIDE SEQUENCE</scope>
    <source>
        <strain evidence="5">QDHG01</strain>
    </source>
</reference>
<gene>
    <name evidence="5" type="ORF">FGO68_gene2747</name>
</gene>
<evidence type="ECO:0000256" key="3">
    <source>
        <dbReference type="SAM" id="MobiDB-lite"/>
    </source>
</evidence>
<keyword evidence="6" id="KW-1185">Reference proteome</keyword>
<protein>
    <recommendedName>
        <fullName evidence="4">PPM-type phosphatase domain-containing protein</fullName>
    </recommendedName>
</protein>
<dbReference type="InterPro" id="IPR036457">
    <property type="entry name" value="PPM-type-like_dom_sf"/>
</dbReference>
<proteinExistence type="predicted"/>
<comment type="subcellular location">
    <subcellularLocation>
        <location evidence="1">Membrane</location>
    </subcellularLocation>
</comment>
<dbReference type="GO" id="GO:0004722">
    <property type="term" value="F:protein serine/threonine phosphatase activity"/>
    <property type="evidence" value="ECO:0007669"/>
    <property type="project" value="InterPro"/>
</dbReference>
<dbReference type="SUPFAM" id="SSF81606">
    <property type="entry name" value="PP2C-like"/>
    <property type="match status" value="1"/>
</dbReference>
<evidence type="ECO:0000256" key="1">
    <source>
        <dbReference type="ARBA" id="ARBA00004370"/>
    </source>
</evidence>
<dbReference type="PANTHER" id="PTHR13832:SF802">
    <property type="entry name" value="CHROMOSOME UNDETERMINED SCAFFOLD_5, WHOLE GENOME SHOTGUN SEQUENCE"/>
    <property type="match status" value="1"/>
</dbReference>
<feature type="compositionally biased region" description="Polar residues" evidence="3">
    <location>
        <begin position="25"/>
        <end position="39"/>
    </location>
</feature>
<evidence type="ECO:0000313" key="6">
    <source>
        <dbReference type="Proteomes" id="UP000785679"/>
    </source>
</evidence>
<dbReference type="Gene3D" id="3.60.40.10">
    <property type="entry name" value="PPM-type phosphatase domain"/>
    <property type="match status" value="1"/>
</dbReference>
<keyword evidence="2" id="KW-0472">Membrane</keyword>
<feature type="compositionally biased region" description="Basic and acidic residues" evidence="3">
    <location>
        <begin position="11"/>
        <end position="23"/>
    </location>
</feature>
<dbReference type="Proteomes" id="UP000785679">
    <property type="component" value="Unassembled WGS sequence"/>
</dbReference>
<dbReference type="OrthoDB" id="10264738at2759"/>
<dbReference type="AlphaFoldDB" id="A0A8J8SX76"/>
<dbReference type="SMART" id="SM00332">
    <property type="entry name" value="PP2Cc"/>
    <property type="match status" value="1"/>
</dbReference>
<name>A0A8J8SX76_HALGN</name>
<comment type="caution">
    <text evidence="5">The sequence shown here is derived from an EMBL/GenBank/DDBJ whole genome shotgun (WGS) entry which is preliminary data.</text>
</comment>
<dbReference type="EMBL" id="RRYP01018477">
    <property type="protein sequence ID" value="TNV73623.1"/>
    <property type="molecule type" value="Genomic_DNA"/>
</dbReference>
<dbReference type="InterPro" id="IPR001932">
    <property type="entry name" value="PPM-type_phosphatase-like_dom"/>
</dbReference>
<sequence length="607" mass="68463">MTMTLQPWDQSKLHDTSTHEKVVNTDPSTLQTGQDNTAQKPPPLQLLSTESKRTLKKLRLLNIYGDSSSPLINHQRQQLKKKLALAMSESKGEASDGEVSHSRIEFKRESIVEKDKRLRVVNVGRAPVFTVTKRRDIQSQLGKAQSQEYTSEPGVFQVDDSQYLAISKPIHDKDLTNTAVCSLDGNLTKNQDSYLVIERNFMETHPNLQLYLVADGHGPSGQQVSRFIKEQYPNILRKNLEGFYRDDLVLKQEKSLAQSRESQNLVGAWDSQQQQQQILGMVNGLKDLEKQREISYAEARNQLLKLCLTQSFAELQDKVCEQTEFDSTLSGSTLTIVLIEDDMLYCANVGDSKALLVLDSKINALNLKRGLDHPYMLSKTQVLTTTHTPDQPREKVRIIKHRGEIRLHQNQHKIYHKGLSLSPGLAVSRAIGNQDARSIGVNEIPDIQIVKLDRLRSSYRLITGTKGLWLAYPQSAMQIAKDVNQIKQEYIVGASITSEINTDWMNGTCQRLCERAREKQSDLLQQQQFKDFCLSPLDKTAKLGIGFGYLTVQDFRKGPTASPSRQSPQTRLSSGEGKGPLIQQSIKYPGRKKCLPMEDTTMLMACI</sequence>
<dbReference type="InterPro" id="IPR015655">
    <property type="entry name" value="PP2C"/>
</dbReference>
<dbReference type="PANTHER" id="PTHR13832">
    <property type="entry name" value="PROTEIN PHOSPHATASE 2C"/>
    <property type="match status" value="1"/>
</dbReference>
<evidence type="ECO:0000313" key="5">
    <source>
        <dbReference type="EMBL" id="TNV73623.1"/>
    </source>
</evidence>
<feature type="region of interest" description="Disordered" evidence="3">
    <location>
        <begin position="558"/>
        <end position="582"/>
    </location>
</feature>
<dbReference type="CDD" id="cd00143">
    <property type="entry name" value="PP2Cc"/>
    <property type="match status" value="1"/>
</dbReference>
<evidence type="ECO:0000259" key="4">
    <source>
        <dbReference type="PROSITE" id="PS51746"/>
    </source>
</evidence>
<feature type="compositionally biased region" description="Polar residues" evidence="3">
    <location>
        <begin position="561"/>
        <end position="573"/>
    </location>
</feature>
<dbReference type="PROSITE" id="PS51746">
    <property type="entry name" value="PPM_2"/>
    <property type="match status" value="1"/>
</dbReference>
<dbReference type="Pfam" id="PF00481">
    <property type="entry name" value="PP2C"/>
    <property type="match status" value="1"/>
</dbReference>
<evidence type="ECO:0000256" key="2">
    <source>
        <dbReference type="ARBA" id="ARBA00023136"/>
    </source>
</evidence>